<dbReference type="Gene3D" id="4.10.320.10">
    <property type="entry name" value="E3-binding domain"/>
    <property type="match status" value="1"/>
</dbReference>
<dbReference type="InterPro" id="IPR036625">
    <property type="entry name" value="E3-bd_dom_sf"/>
</dbReference>
<dbReference type="Pfam" id="PF02817">
    <property type="entry name" value="E3_binding"/>
    <property type="match status" value="1"/>
</dbReference>
<keyword evidence="6" id="KW-0809">Transit peptide</keyword>
<reference evidence="12" key="1">
    <citation type="journal article" date="2012" name="Proc. Natl. Acad. Sci. U.S.A.">
        <title>Antigenic diversity is generated by distinct evolutionary mechanisms in African trypanosome species.</title>
        <authorList>
            <person name="Jackson A.P."/>
            <person name="Berry A."/>
            <person name="Aslett M."/>
            <person name="Allison H.C."/>
            <person name="Burton P."/>
            <person name="Vavrova-Anderson J."/>
            <person name="Brown R."/>
            <person name="Browne H."/>
            <person name="Corton N."/>
            <person name="Hauser H."/>
            <person name="Gamble J."/>
            <person name="Gilderthorp R."/>
            <person name="Marcello L."/>
            <person name="McQuillan J."/>
            <person name="Otto T.D."/>
            <person name="Quail M.A."/>
            <person name="Sanders M.J."/>
            <person name="van Tonder A."/>
            <person name="Ginger M.L."/>
            <person name="Field M.C."/>
            <person name="Barry J.D."/>
            <person name="Hertz-Fowler C."/>
            <person name="Berriman M."/>
        </authorList>
    </citation>
    <scope>NUCLEOTIDE SEQUENCE</scope>
    <source>
        <strain evidence="12">IL3000</strain>
    </source>
</reference>
<feature type="domain" description="Lipoyl-binding" evidence="10">
    <location>
        <begin position="27"/>
        <end position="102"/>
    </location>
</feature>
<evidence type="ECO:0000256" key="5">
    <source>
        <dbReference type="ARBA" id="ARBA00022823"/>
    </source>
</evidence>
<dbReference type="Pfam" id="PF00364">
    <property type="entry name" value="Biotin_lipoyl"/>
    <property type="match status" value="1"/>
</dbReference>
<dbReference type="PANTHER" id="PTHR43178">
    <property type="entry name" value="DIHYDROLIPOAMIDE ACETYLTRANSFERASE COMPONENT OF PYRUVATE DEHYDROGENASE COMPLEX"/>
    <property type="match status" value="1"/>
</dbReference>
<dbReference type="InterPro" id="IPR003016">
    <property type="entry name" value="2-oxoA_DH_lipoyl-BS"/>
</dbReference>
<comment type="similarity">
    <text evidence="3 9">Belongs to the 2-oxoacid dehydrogenase family.</text>
</comment>
<dbReference type="EC" id="2.3.1.-" evidence="9"/>
<dbReference type="InterPro" id="IPR000089">
    <property type="entry name" value="Biotin_lipoyl"/>
</dbReference>
<evidence type="ECO:0000256" key="9">
    <source>
        <dbReference type="RuleBase" id="RU003423"/>
    </source>
</evidence>
<keyword evidence="5 9" id="KW-0450">Lipoyl</keyword>
<evidence type="ECO:0000256" key="8">
    <source>
        <dbReference type="ARBA" id="ARBA00023315"/>
    </source>
</evidence>
<keyword evidence="4 9" id="KW-0808">Transferase</keyword>
<dbReference type="VEuPathDB" id="TriTrypDB:TcIL3000_5_4970"/>
<accession>G0UM71</accession>
<dbReference type="Pfam" id="PF00198">
    <property type="entry name" value="2-oxoacid_dh"/>
    <property type="match status" value="1"/>
</dbReference>
<sequence length="446" mass="47201">MRSFVSLCRCASITHFACSNRLRLVSVVPYRLADIGEGIQEVEVVTLFVKPGDRIEEFDKICEVQSDKATVEITSKYAGVVSTVHVTAGGKAQVGEPIVDIDVSGAAGGEVTQCDGAISKVVGTEKVGAGSSSTQMREADALGEERAIGTSGGTGKVLATPAVRELARSQGINIVDVKGTGEGGRVLRDDVLSHVGGGRCDGDVVVRLDTGLRKAMVSAMTKAGSIPSYTACDEVEVSKLLNFRQVLYDALNPVTHISKPREGCGVKVSLMPLFIKAASFSLMQFPELNAHVSPECDKLFVKKAHNIGFAMDTSKGLVVPVVRDVHLKSIAEVVREVNNLIALGQVNQIPPDCMRDGTFTLSNIGSIGATYATPMLNPPQVAIGAIGRIQQLPRFDSSGALVKANVVAVSWTADHRVIDGATLVRFSNAFKHFLGAPGLMLANEMN</sequence>
<protein>
    <recommendedName>
        <fullName evidence="9">Dihydrolipoamide acetyltransferase component of pyruvate dehydrogenase complex</fullName>
        <ecNumber evidence="9">2.3.1.-</ecNumber>
    </recommendedName>
</protein>
<dbReference type="InterPro" id="IPR011053">
    <property type="entry name" value="Single_hybrid_motif"/>
</dbReference>
<dbReference type="PROSITE" id="PS00189">
    <property type="entry name" value="LIPOYL"/>
    <property type="match status" value="1"/>
</dbReference>
<dbReference type="PROSITE" id="PS50968">
    <property type="entry name" value="BIOTINYL_LIPOYL"/>
    <property type="match status" value="1"/>
</dbReference>
<dbReference type="GO" id="GO:0031405">
    <property type="term" value="F:lipoic acid binding"/>
    <property type="evidence" value="ECO:0007669"/>
    <property type="project" value="TreeGrafter"/>
</dbReference>
<dbReference type="EMBL" id="HE575318">
    <property type="protein sequence ID" value="CCC90735.1"/>
    <property type="molecule type" value="Genomic_DNA"/>
</dbReference>
<name>G0UM71_TRYCI</name>
<dbReference type="InterPro" id="IPR023213">
    <property type="entry name" value="CAT-like_dom_sf"/>
</dbReference>
<proteinExistence type="inferred from homology"/>
<keyword evidence="7" id="KW-0496">Mitochondrion</keyword>
<dbReference type="CDD" id="cd06849">
    <property type="entry name" value="lipoyl_domain"/>
    <property type="match status" value="1"/>
</dbReference>
<dbReference type="PANTHER" id="PTHR43178:SF5">
    <property type="entry name" value="LIPOAMIDE ACYLTRANSFERASE COMPONENT OF BRANCHED-CHAIN ALPHA-KETO ACID DEHYDROGENASE COMPLEX, MITOCHONDRIAL"/>
    <property type="match status" value="1"/>
</dbReference>
<dbReference type="FunFam" id="3.30.559.10:FF:000007">
    <property type="entry name" value="Dihydrolipoamide acetyltransferase component of pyruvate dehydrogenase complex"/>
    <property type="match status" value="1"/>
</dbReference>
<dbReference type="InterPro" id="IPR004167">
    <property type="entry name" value="PSBD"/>
</dbReference>
<dbReference type="FunFam" id="2.40.50.100:FF:000013">
    <property type="entry name" value="Dihydrolipoamide acetyltransferase component of pyruvate dehydrogenase complex"/>
    <property type="match status" value="1"/>
</dbReference>
<dbReference type="AlphaFoldDB" id="G0UM71"/>
<evidence type="ECO:0000256" key="7">
    <source>
        <dbReference type="ARBA" id="ARBA00023128"/>
    </source>
</evidence>
<dbReference type="InterPro" id="IPR001078">
    <property type="entry name" value="2-oxoacid_DH_actylTfrase"/>
</dbReference>
<gene>
    <name evidence="12" type="ORF">TCIL3000_5_4970</name>
</gene>
<evidence type="ECO:0000256" key="4">
    <source>
        <dbReference type="ARBA" id="ARBA00022679"/>
    </source>
</evidence>
<dbReference type="PROSITE" id="PS51826">
    <property type="entry name" value="PSBD"/>
    <property type="match status" value="1"/>
</dbReference>
<comment type="cofactor">
    <cofactor evidence="1 9">
        <name>(R)-lipoate</name>
        <dbReference type="ChEBI" id="CHEBI:83088"/>
    </cofactor>
</comment>
<dbReference type="SUPFAM" id="SSF51230">
    <property type="entry name" value="Single hybrid motif"/>
    <property type="match status" value="1"/>
</dbReference>
<dbReference type="InterPro" id="IPR050743">
    <property type="entry name" value="2-oxoacid_DH_E2_comp"/>
</dbReference>
<evidence type="ECO:0000313" key="12">
    <source>
        <dbReference type="EMBL" id="CCC90735.1"/>
    </source>
</evidence>
<dbReference type="GO" id="GO:0016407">
    <property type="term" value="F:acetyltransferase activity"/>
    <property type="evidence" value="ECO:0007669"/>
    <property type="project" value="TreeGrafter"/>
</dbReference>
<dbReference type="SUPFAM" id="SSF47005">
    <property type="entry name" value="Peripheral subunit-binding domain of 2-oxo acid dehydrogenase complex"/>
    <property type="match status" value="1"/>
</dbReference>
<evidence type="ECO:0000256" key="6">
    <source>
        <dbReference type="ARBA" id="ARBA00022946"/>
    </source>
</evidence>
<keyword evidence="8 9" id="KW-0012">Acyltransferase</keyword>
<dbReference type="Gene3D" id="3.30.559.10">
    <property type="entry name" value="Chloramphenicol acetyltransferase-like domain"/>
    <property type="match status" value="1"/>
</dbReference>
<evidence type="ECO:0000256" key="3">
    <source>
        <dbReference type="ARBA" id="ARBA00007317"/>
    </source>
</evidence>
<evidence type="ECO:0000259" key="11">
    <source>
        <dbReference type="PROSITE" id="PS51826"/>
    </source>
</evidence>
<organism evidence="12">
    <name type="scientific">Trypanosoma congolense (strain IL3000)</name>
    <dbReference type="NCBI Taxonomy" id="1068625"/>
    <lineage>
        <taxon>Eukaryota</taxon>
        <taxon>Discoba</taxon>
        <taxon>Euglenozoa</taxon>
        <taxon>Kinetoplastea</taxon>
        <taxon>Metakinetoplastina</taxon>
        <taxon>Trypanosomatida</taxon>
        <taxon>Trypanosomatidae</taxon>
        <taxon>Trypanosoma</taxon>
        <taxon>Nannomonas</taxon>
    </lineage>
</organism>
<dbReference type="Gene3D" id="2.40.50.100">
    <property type="match status" value="1"/>
</dbReference>
<dbReference type="GO" id="GO:0005759">
    <property type="term" value="C:mitochondrial matrix"/>
    <property type="evidence" value="ECO:0007669"/>
    <property type="project" value="UniProtKB-SubCell"/>
</dbReference>
<evidence type="ECO:0000259" key="10">
    <source>
        <dbReference type="PROSITE" id="PS50968"/>
    </source>
</evidence>
<evidence type="ECO:0000256" key="2">
    <source>
        <dbReference type="ARBA" id="ARBA00004305"/>
    </source>
</evidence>
<dbReference type="SUPFAM" id="SSF52777">
    <property type="entry name" value="CoA-dependent acyltransferases"/>
    <property type="match status" value="1"/>
</dbReference>
<evidence type="ECO:0000256" key="1">
    <source>
        <dbReference type="ARBA" id="ARBA00001938"/>
    </source>
</evidence>
<feature type="domain" description="Peripheral subunit-binding (PSBD)" evidence="11">
    <location>
        <begin position="158"/>
        <end position="195"/>
    </location>
</feature>
<comment type="subcellular location">
    <subcellularLocation>
        <location evidence="2">Mitochondrion matrix</location>
    </subcellularLocation>
</comment>